<keyword evidence="4" id="KW-0472">Membrane</keyword>
<comment type="subcellular location">
    <subcellularLocation>
        <location evidence="1">Membrane</location>
        <topology evidence="1">Single-pass membrane protein</topology>
    </subcellularLocation>
</comment>
<evidence type="ECO:0000259" key="6">
    <source>
        <dbReference type="PROSITE" id="PS52015"/>
    </source>
</evidence>
<dbReference type="GO" id="GO:0016020">
    <property type="term" value="C:membrane"/>
    <property type="evidence" value="ECO:0007669"/>
    <property type="project" value="UniProtKB-SubCell"/>
</dbReference>
<dbReference type="InterPro" id="IPR006260">
    <property type="entry name" value="TonB/TolA_C"/>
</dbReference>
<dbReference type="Pfam" id="PF03544">
    <property type="entry name" value="TonB_C"/>
    <property type="match status" value="1"/>
</dbReference>
<dbReference type="SUPFAM" id="SSF74653">
    <property type="entry name" value="TolA/TonB C-terminal domain"/>
    <property type="match status" value="1"/>
</dbReference>
<name>A0A6N9HHI1_9BURK</name>
<dbReference type="Gene3D" id="3.30.1150.10">
    <property type="match status" value="1"/>
</dbReference>
<evidence type="ECO:0000256" key="2">
    <source>
        <dbReference type="ARBA" id="ARBA00022692"/>
    </source>
</evidence>
<protein>
    <submittedName>
        <fullName evidence="7">TonB family protein</fullName>
    </submittedName>
</protein>
<feature type="chain" id="PRO_5026713740" evidence="5">
    <location>
        <begin position="30"/>
        <end position="120"/>
    </location>
</feature>
<keyword evidence="3" id="KW-1133">Transmembrane helix</keyword>
<proteinExistence type="predicted"/>
<feature type="signal peptide" evidence="5">
    <location>
        <begin position="1"/>
        <end position="29"/>
    </location>
</feature>
<keyword evidence="5" id="KW-0732">Signal</keyword>
<dbReference type="RefSeq" id="WP_161025724.1">
    <property type="nucleotide sequence ID" value="NZ_WWCJ01000007.1"/>
</dbReference>
<evidence type="ECO:0000313" key="7">
    <source>
        <dbReference type="EMBL" id="MYN02727.1"/>
    </source>
</evidence>
<accession>A0A6N9HHI1</accession>
<comment type="caution">
    <text evidence="7">The sequence shown here is derived from an EMBL/GenBank/DDBJ whole genome shotgun (WGS) entry which is preliminary data.</text>
</comment>
<dbReference type="InterPro" id="IPR037682">
    <property type="entry name" value="TonB_C"/>
</dbReference>
<gene>
    <name evidence="7" type="ORF">GTP41_11520</name>
</gene>
<dbReference type="AlphaFoldDB" id="A0A6N9HHI1"/>
<evidence type="ECO:0000256" key="3">
    <source>
        <dbReference type="ARBA" id="ARBA00022989"/>
    </source>
</evidence>
<feature type="domain" description="TonB C-terminal" evidence="6">
    <location>
        <begin position="37"/>
        <end position="120"/>
    </location>
</feature>
<dbReference type="EMBL" id="WWCJ01000007">
    <property type="protein sequence ID" value="MYN02727.1"/>
    <property type="molecule type" value="Genomic_DNA"/>
</dbReference>
<keyword evidence="8" id="KW-1185">Reference proteome</keyword>
<evidence type="ECO:0000313" key="8">
    <source>
        <dbReference type="Proteomes" id="UP000448575"/>
    </source>
</evidence>
<evidence type="ECO:0000256" key="4">
    <source>
        <dbReference type="ARBA" id="ARBA00023136"/>
    </source>
</evidence>
<dbReference type="NCBIfam" id="TIGR01352">
    <property type="entry name" value="tonB_Cterm"/>
    <property type="match status" value="1"/>
</dbReference>
<dbReference type="GO" id="GO:0055085">
    <property type="term" value="P:transmembrane transport"/>
    <property type="evidence" value="ECO:0007669"/>
    <property type="project" value="InterPro"/>
</dbReference>
<dbReference type="PROSITE" id="PS52015">
    <property type="entry name" value="TONB_CTD"/>
    <property type="match status" value="1"/>
</dbReference>
<evidence type="ECO:0000256" key="5">
    <source>
        <dbReference type="SAM" id="SignalP"/>
    </source>
</evidence>
<keyword evidence="2" id="KW-0812">Transmembrane</keyword>
<dbReference type="Proteomes" id="UP000448575">
    <property type="component" value="Unassembled WGS sequence"/>
</dbReference>
<evidence type="ECO:0000256" key="1">
    <source>
        <dbReference type="ARBA" id="ARBA00004167"/>
    </source>
</evidence>
<sequence length="120" mass="12492">MKQFAHHSLATLATLASAMLLALPSQASAAAERDADKPRPVVDFSSCAKPAWPKADLAARHSGTVTLSYSIDSLGKADAGTIVKSSGHAGLDEAARSGIAKCRFKNGPGAVQLQYVWVTE</sequence>
<organism evidence="7 8">
    <name type="scientific">Pseudoduganella guangdongensis</name>
    <dbReference type="NCBI Taxonomy" id="2692179"/>
    <lineage>
        <taxon>Bacteria</taxon>
        <taxon>Pseudomonadati</taxon>
        <taxon>Pseudomonadota</taxon>
        <taxon>Betaproteobacteria</taxon>
        <taxon>Burkholderiales</taxon>
        <taxon>Oxalobacteraceae</taxon>
        <taxon>Telluria group</taxon>
        <taxon>Pseudoduganella</taxon>
    </lineage>
</organism>
<reference evidence="7 8" key="1">
    <citation type="submission" date="2019-12" db="EMBL/GenBank/DDBJ databases">
        <title>Novel species isolated from a subtropical stream in China.</title>
        <authorList>
            <person name="Lu H."/>
        </authorList>
    </citation>
    <scope>NUCLEOTIDE SEQUENCE [LARGE SCALE GENOMIC DNA]</scope>
    <source>
        <strain evidence="7 8">DS3</strain>
    </source>
</reference>